<proteinExistence type="predicted"/>
<gene>
    <name evidence="2" type="ORF">CGI_10025184</name>
</gene>
<accession>K1RDD2</accession>
<dbReference type="HOGENOM" id="CLU_1429314_0_0_1"/>
<dbReference type="InParanoid" id="K1RDD2"/>
<evidence type="ECO:0000256" key="1">
    <source>
        <dbReference type="SAM" id="MobiDB-lite"/>
    </source>
</evidence>
<dbReference type="EMBL" id="JH818105">
    <property type="protein sequence ID" value="EKC32096.1"/>
    <property type="molecule type" value="Genomic_DNA"/>
</dbReference>
<evidence type="ECO:0000313" key="2">
    <source>
        <dbReference type="EMBL" id="EKC32096.1"/>
    </source>
</evidence>
<reference evidence="2" key="1">
    <citation type="journal article" date="2012" name="Nature">
        <title>The oyster genome reveals stress adaptation and complexity of shell formation.</title>
        <authorList>
            <person name="Zhang G."/>
            <person name="Fang X."/>
            <person name="Guo X."/>
            <person name="Li L."/>
            <person name="Luo R."/>
            <person name="Xu F."/>
            <person name="Yang P."/>
            <person name="Zhang L."/>
            <person name="Wang X."/>
            <person name="Qi H."/>
            <person name="Xiong Z."/>
            <person name="Que H."/>
            <person name="Xie Y."/>
            <person name="Holland P.W."/>
            <person name="Paps J."/>
            <person name="Zhu Y."/>
            <person name="Wu F."/>
            <person name="Chen Y."/>
            <person name="Wang J."/>
            <person name="Peng C."/>
            <person name="Meng J."/>
            <person name="Yang L."/>
            <person name="Liu J."/>
            <person name="Wen B."/>
            <person name="Zhang N."/>
            <person name="Huang Z."/>
            <person name="Zhu Q."/>
            <person name="Feng Y."/>
            <person name="Mount A."/>
            <person name="Hedgecock D."/>
            <person name="Xu Z."/>
            <person name="Liu Y."/>
            <person name="Domazet-Loso T."/>
            <person name="Du Y."/>
            <person name="Sun X."/>
            <person name="Zhang S."/>
            <person name="Liu B."/>
            <person name="Cheng P."/>
            <person name="Jiang X."/>
            <person name="Li J."/>
            <person name="Fan D."/>
            <person name="Wang W."/>
            <person name="Fu W."/>
            <person name="Wang T."/>
            <person name="Wang B."/>
            <person name="Zhang J."/>
            <person name="Peng Z."/>
            <person name="Li Y."/>
            <person name="Li N."/>
            <person name="Wang J."/>
            <person name="Chen M."/>
            <person name="He Y."/>
            <person name="Tan F."/>
            <person name="Song X."/>
            <person name="Zheng Q."/>
            <person name="Huang R."/>
            <person name="Yang H."/>
            <person name="Du X."/>
            <person name="Chen L."/>
            <person name="Yang M."/>
            <person name="Gaffney P.M."/>
            <person name="Wang S."/>
            <person name="Luo L."/>
            <person name="She Z."/>
            <person name="Ming Y."/>
            <person name="Huang W."/>
            <person name="Zhang S."/>
            <person name="Huang B."/>
            <person name="Zhang Y."/>
            <person name="Qu T."/>
            <person name="Ni P."/>
            <person name="Miao G."/>
            <person name="Wang J."/>
            <person name="Wang Q."/>
            <person name="Steinberg C.E."/>
            <person name="Wang H."/>
            <person name="Li N."/>
            <person name="Qian L."/>
            <person name="Zhang G."/>
            <person name="Li Y."/>
            <person name="Yang H."/>
            <person name="Liu X."/>
            <person name="Wang J."/>
            <person name="Yin Y."/>
            <person name="Wang J."/>
        </authorList>
    </citation>
    <scope>NUCLEOTIDE SEQUENCE [LARGE SCALE GENOMIC DNA]</scope>
    <source>
        <strain evidence="2">05x7-T-G4-1.051#20</strain>
    </source>
</reference>
<protein>
    <submittedName>
        <fullName evidence="2">Uncharacterized protein</fullName>
    </submittedName>
</protein>
<feature type="region of interest" description="Disordered" evidence="1">
    <location>
        <begin position="1"/>
        <end position="29"/>
    </location>
</feature>
<organism evidence="2">
    <name type="scientific">Magallana gigas</name>
    <name type="common">Pacific oyster</name>
    <name type="synonym">Crassostrea gigas</name>
    <dbReference type="NCBI Taxonomy" id="29159"/>
    <lineage>
        <taxon>Eukaryota</taxon>
        <taxon>Metazoa</taxon>
        <taxon>Spiralia</taxon>
        <taxon>Lophotrochozoa</taxon>
        <taxon>Mollusca</taxon>
        <taxon>Bivalvia</taxon>
        <taxon>Autobranchia</taxon>
        <taxon>Pteriomorphia</taxon>
        <taxon>Ostreida</taxon>
        <taxon>Ostreoidea</taxon>
        <taxon>Ostreidae</taxon>
        <taxon>Magallana</taxon>
    </lineage>
</organism>
<name>K1RDD2_MAGGI</name>
<sequence length="190" mass="22234">MADAKPKSSRGRKPTLTDSGRKRKKKETNALINRSRVYVGEQYNRWNELKTTLRLQTHSEVAKVLLDRSTAELENFQNLILVYASKRYSYGPPTYRARNRLAALDHNGHLERETKINKDGSVRLIQYVFKYFAITNESEEVRFFYVWLIERLIDKNSGTCGQIIVLFYITVSPFWAPLKGEKHKTRFLSN</sequence>
<dbReference type="AlphaFoldDB" id="K1RDD2"/>